<dbReference type="AlphaFoldDB" id="A0A918TI16"/>
<feature type="transmembrane region" description="Helical" evidence="1">
    <location>
        <begin position="24"/>
        <end position="41"/>
    </location>
</feature>
<name>A0A918TI16_9BACT</name>
<comment type="caution">
    <text evidence="2">The sequence shown here is derived from an EMBL/GenBank/DDBJ whole genome shotgun (WGS) entry which is preliminary data.</text>
</comment>
<reference evidence="2" key="2">
    <citation type="submission" date="2020-09" db="EMBL/GenBank/DDBJ databases">
        <authorList>
            <person name="Sun Q."/>
            <person name="Kim S."/>
        </authorList>
    </citation>
    <scope>NUCLEOTIDE SEQUENCE</scope>
    <source>
        <strain evidence="2">KCTC 12988</strain>
    </source>
</reference>
<gene>
    <name evidence="2" type="ORF">GCM10007100_13410</name>
</gene>
<organism evidence="2 3">
    <name type="scientific">Roseibacillus persicicus</name>
    <dbReference type="NCBI Taxonomy" id="454148"/>
    <lineage>
        <taxon>Bacteria</taxon>
        <taxon>Pseudomonadati</taxon>
        <taxon>Verrucomicrobiota</taxon>
        <taxon>Verrucomicrobiia</taxon>
        <taxon>Verrucomicrobiales</taxon>
        <taxon>Verrucomicrobiaceae</taxon>
        <taxon>Roseibacillus</taxon>
    </lineage>
</organism>
<dbReference type="EMBL" id="BMXI01000004">
    <property type="protein sequence ID" value="GHC48801.1"/>
    <property type="molecule type" value="Genomic_DNA"/>
</dbReference>
<evidence type="ECO:0000256" key="1">
    <source>
        <dbReference type="SAM" id="Phobius"/>
    </source>
</evidence>
<keyword evidence="3" id="KW-1185">Reference proteome</keyword>
<feature type="transmembrane region" description="Helical" evidence="1">
    <location>
        <begin position="76"/>
        <end position="93"/>
    </location>
</feature>
<evidence type="ECO:0000313" key="3">
    <source>
        <dbReference type="Proteomes" id="UP000644507"/>
    </source>
</evidence>
<reference evidence="2" key="1">
    <citation type="journal article" date="2014" name="Int. J. Syst. Evol. Microbiol.">
        <title>Complete genome sequence of Corynebacterium casei LMG S-19264T (=DSM 44701T), isolated from a smear-ripened cheese.</title>
        <authorList>
            <consortium name="US DOE Joint Genome Institute (JGI-PGF)"/>
            <person name="Walter F."/>
            <person name="Albersmeier A."/>
            <person name="Kalinowski J."/>
            <person name="Ruckert C."/>
        </authorList>
    </citation>
    <scope>NUCLEOTIDE SEQUENCE</scope>
    <source>
        <strain evidence="2">KCTC 12988</strain>
    </source>
</reference>
<sequence length="109" mass="11519">MRLVTLVSVLIAVGYSGLDGEDAWGFGQVFGGIAMGTAAWLGLKASESPITKGLLYCFVLPALVVLGVIASRNHGGFLALLTWLGLVIFFLAIRRIAKIQMMKSSFGAS</sequence>
<keyword evidence="1" id="KW-0472">Membrane</keyword>
<keyword evidence="1" id="KW-0812">Transmembrane</keyword>
<proteinExistence type="predicted"/>
<dbReference type="Proteomes" id="UP000644507">
    <property type="component" value="Unassembled WGS sequence"/>
</dbReference>
<feature type="transmembrane region" description="Helical" evidence="1">
    <location>
        <begin position="53"/>
        <end position="70"/>
    </location>
</feature>
<evidence type="ECO:0000313" key="2">
    <source>
        <dbReference type="EMBL" id="GHC48801.1"/>
    </source>
</evidence>
<keyword evidence="1" id="KW-1133">Transmembrane helix</keyword>
<accession>A0A918TI16</accession>
<protein>
    <submittedName>
        <fullName evidence="2">Uncharacterized protein</fullName>
    </submittedName>
</protein>